<evidence type="ECO:0008006" key="15">
    <source>
        <dbReference type="Google" id="ProtNLM"/>
    </source>
</evidence>
<evidence type="ECO:0000256" key="4">
    <source>
        <dbReference type="ARBA" id="ARBA00022490"/>
    </source>
</evidence>
<evidence type="ECO:0000256" key="7">
    <source>
        <dbReference type="ARBA" id="ARBA00023212"/>
    </source>
</evidence>
<evidence type="ECO:0000313" key="12">
    <source>
        <dbReference type="EMBL" id="ELT87073.1"/>
    </source>
</evidence>
<comment type="subcellular location">
    <subcellularLocation>
        <location evidence="1">Cytoplasm</location>
        <location evidence="1">Cytoskeleton</location>
    </subcellularLocation>
</comment>
<dbReference type="GO" id="GO:0030427">
    <property type="term" value="C:site of polarized growth"/>
    <property type="evidence" value="ECO:0007669"/>
    <property type="project" value="TreeGrafter"/>
</dbReference>
<evidence type="ECO:0000256" key="5">
    <source>
        <dbReference type="ARBA" id="ARBA00023054"/>
    </source>
</evidence>
<dbReference type="InterPro" id="IPR002108">
    <property type="entry name" value="ADF-H"/>
</dbReference>
<feature type="domain" description="ADF-H" evidence="11">
    <location>
        <begin position="5"/>
        <end position="134"/>
    </location>
</feature>
<dbReference type="PROSITE" id="PS51263">
    <property type="entry name" value="ADF_H"/>
    <property type="match status" value="1"/>
</dbReference>
<evidence type="ECO:0000256" key="6">
    <source>
        <dbReference type="ARBA" id="ARBA00023203"/>
    </source>
</evidence>
<dbReference type="AlphaFoldDB" id="R7T385"/>
<reference evidence="13" key="3">
    <citation type="submission" date="2015-06" db="UniProtKB">
        <authorList>
            <consortium name="EnsemblMetazoa"/>
        </authorList>
    </citation>
    <scope>IDENTIFICATION</scope>
</reference>
<dbReference type="Pfam" id="PF00241">
    <property type="entry name" value="Cofilin_ADF"/>
    <property type="match status" value="1"/>
</dbReference>
<evidence type="ECO:0000259" key="10">
    <source>
        <dbReference type="PROSITE" id="PS50002"/>
    </source>
</evidence>
<dbReference type="FunCoup" id="R7T385">
    <property type="interactions" value="1278"/>
</dbReference>
<dbReference type="PRINTS" id="PR00452">
    <property type="entry name" value="SH3DOMAIN"/>
</dbReference>
<evidence type="ECO:0000256" key="1">
    <source>
        <dbReference type="ARBA" id="ARBA00004245"/>
    </source>
</evidence>
<dbReference type="Gene3D" id="2.30.30.40">
    <property type="entry name" value="SH3 Domains"/>
    <property type="match status" value="1"/>
</dbReference>
<dbReference type="GO" id="GO:0030027">
    <property type="term" value="C:lamellipodium"/>
    <property type="evidence" value="ECO:0007669"/>
    <property type="project" value="TreeGrafter"/>
</dbReference>
<feature type="compositionally biased region" description="Basic and acidic residues" evidence="9">
    <location>
        <begin position="289"/>
        <end position="301"/>
    </location>
</feature>
<dbReference type="OrthoDB" id="5971719at2759"/>
<evidence type="ECO:0000256" key="8">
    <source>
        <dbReference type="PROSITE-ProRule" id="PRU00192"/>
    </source>
</evidence>
<dbReference type="GO" id="GO:0005884">
    <property type="term" value="C:actin filament"/>
    <property type="evidence" value="ECO:0007669"/>
    <property type="project" value="TreeGrafter"/>
</dbReference>
<keyword evidence="3 8" id="KW-0728">SH3 domain</keyword>
<dbReference type="Proteomes" id="UP000014760">
    <property type="component" value="Unassembled WGS sequence"/>
</dbReference>
<gene>
    <name evidence="12" type="ORF">CAPTEDRAFT_173451</name>
</gene>
<keyword evidence="4" id="KW-0963">Cytoplasm</keyword>
<dbReference type="GO" id="GO:0048812">
    <property type="term" value="P:neuron projection morphogenesis"/>
    <property type="evidence" value="ECO:0007669"/>
    <property type="project" value="TreeGrafter"/>
</dbReference>
<dbReference type="Gene3D" id="3.40.20.10">
    <property type="entry name" value="Severin"/>
    <property type="match status" value="1"/>
</dbReference>
<dbReference type="InterPro" id="IPR029006">
    <property type="entry name" value="ADF-H/Gelsolin-like_dom_sf"/>
</dbReference>
<dbReference type="EMBL" id="KB312525">
    <property type="protein sequence ID" value="ELT87073.1"/>
    <property type="molecule type" value="Genomic_DNA"/>
</dbReference>
<dbReference type="GO" id="GO:0045773">
    <property type="term" value="P:positive regulation of axon extension"/>
    <property type="evidence" value="ECO:0007669"/>
    <property type="project" value="TreeGrafter"/>
</dbReference>
<feature type="domain" description="SH3" evidence="10">
    <location>
        <begin position="483"/>
        <end position="541"/>
    </location>
</feature>
<dbReference type="SUPFAM" id="SSF55753">
    <property type="entry name" value="Actin depolymerizing proteins"/>
    <property type="match status" value="1"/>
</dbReference>
<dbReference type="CDD" id="cd11281">
    <property type="entry name" value="ADF_drebrin_like"/>
    <property type="match status" value="1"/>
</dbReference>
<keyword evidence="5" id="KW-0175">Coiled coil</keyword>
<feature type="compositionally biased region" description="Basic and acidic residues" evidence="9">
    <location>
        <begin position="403"/>
        <end position="417"/>
    </location>
</feature>
<comment type="similarity">
    <text evidence="2">Belongs to the ABP1 family.</text>
</comment>
<evidence type="ECO:0000313" key="14">
    <source>
        <dbReference type="Proteomes" id="UP000014760"/>
    </source>
</evidence>
<keyword evidence="7" id="KW-0206">Cytoskeleton</keyword>
<keyword evidence="14" id="KW-1185">Reference proteome</keyword>
<dbReference type="Pfam" id="PF00018">
    <property type="entry name" value="SH3_1"/>
    <property type="match status" value="1"/>
</dbReference>
<dbReference type="HOGENOM" id="CLU_013085_0_1_1"/>
<dbReference type="OMA" id="FKEPRGA"/>
<evidence type="ECO:0000256" key="9">
    <source>
        <dbReference type="SAM" id="MobiDB-lite"/>
    </source>
</evidence>
<dbReference type="EMBL" id="AMQN01003703">
    <property type="status" value="NOT_ANNOTATED_CDS"/>
    <property type="molecule type" value="Genomic_DNA"/>
</dbReference>
<dbReference type="PANTHER" id="PTHR10829">
    <property type="entry name" value="CORTACTIN AND DREBRIN"/>
    <property type="match status" value="1"/>
</dbReference>
<dbReference type="InterPro" id="IPR036028">
    <property type="entry name" value="SH3-like_dom_sf"/>
</dbReference>
<dbReference type="InterPro" id="IPR035717">
    <property type="entry name" value="Drebrin-like_SH3"/>
</dbReference>
<evidence type="ECO:0000256" key="2">
    <source>
        <dbReference type="ARBA" id="ARBA00011039"/>
    </source>
</evidence>
<reference evidence="14" key="1">
    <citation type="submission" date="2012-12" db="EMBL/GenBank/DDBJ databases">
        <authorList>
            <person name="Hellsten U."/>
            <person name="Grimwood J."/>
            <person name="Chapman J.A."/>
            <person name="Shapiro H."/>
            <person name="Aerts A."/>
            <person name="Otillar R.P."/>
            <person name="Terry A.Y."/>
            <person name="Boore J.L."/>
            <person name="Simakov O."/>
            <person name="Marletaz F."/>
            <person name="Cho S.-J."/>
            <person name="Edsinger-Gonzales E."/>
            <person name="Havlak P."/>
            <person name="Kuo D.-H."/>
            <person name="Larsson T."/>
            <person name="Lv J."/>
            <person name="Arendt D."/>
            <person name="Savage R."/>
            <person name="Osoegawa K."/>
            <person name="de Jong P."/>
            <person name="Lindberg D.R."/>
            <person name="Seaver E.C."/>
            <person name="Weisblat D.A."/>
            <person name="Putnam N.H."/>
            <person name="Grigoriev I.V."/>
            <person name="Rokhsar D.S."/>
        </authorList>
    </citation>
    <scope>NUCLEOTIDE SEQUENCE</scope>
    <source>
        <strain evidence="14">I ESC-2004</strain>
    </source>
</reference>
<dbReference type="SUPFAM" id="SSF50044">
    <property type="entry name" value="SH3-domain"/>
    <property type="match status" value="1"/>
</dbReference>
<evidence type="ECO:0000313" key="13">
    <source>
        <dbReference type="EnsemblMetazoa" id="CapteP173451"/>
    </source>
</evidence>
<dbReference type="SMART" id="SM00326">
    <property type="entry name" value="SH3"/>
    <property type="match status" value="1"/>
</dbReference>
<organism evidence="12">
    <name type="scientific">Capitella teleta</name>
    <name type="common">Polychaete worm</name>
    <dbReference type="NCBI Taxonomy" id="283909"/>
    <lineage>
        <taxon>Eukaryota</taxon>
        <taxon>Metazoa</taxon>
        <taxon>Spiralia</taxon>
        <taxon>Lophotrochozoa</taxon>
        <taxon>Annelida</taxon>
        <taxon>Polychaeta</taxon>
        <taxon>Sedentaria</taxon>
        <taxon>Scolecida</taxon>
        <taxon>Capitellidae</taxon>
        <taxon>Capitella</taxon>
    </lineage>
</organism>
<dbReference type="EnsemblMetazoa" id="CapteT173451">
    <property type="protein sequence ID" value="CapteP173451"/>
    <property type="gene ID" value="CapteG173451"/>
</dbReference>
<feature type="region of interest" description="Disordered" evidence="9">
    <location>
        <begin position="196"/>
        <end position="480"/>
    </location>
</feature>
<dbReference type="PROSITE" id="PS50002">
    <property type="entry name" value="SH3"/>
    <property type="match status" value="1"/>
</dbReference>
<dbReference type="GO" id="GO:0014069">
    <property type="term" value="C:postsynaptic density"/>
    <property type="evidence" value="ECO:0007669"/>
    <property type="project" value="TreeGrafter"/>
</dbReference>
<dbReference type="CDD" id="cd11960">
    <property type="entry name" value="SH3_Abp1_eu"/>
    <property type="match status" value="1"/>
</dbReference>
<dbReference type="GO" id="GO:0051015">
    <property type="term" value="F:actin filament binding"/>
    <property type="evidence" value="ECO:0007669"/>
    <property type="project" value="TreeGrafter"/>
</dbReference>
<dbReference type="InterPro" id="IPR001452">
    <property type="entry name" value="SH3_domain"/>
</dbReference>
<feature type="compositionally biased region" description="Basic and acidic residues" evidence="9">
    <location>
        <begin position="196"/>
        <end position="240"/>
    </location>
</feature>
<protein>
    <recommendedName>
        <fullName evidence="15">ADF-H domain-containing protein</fullName>
    </recommendedName>
</protein>
<dbReference type="GO" id="GO:0030864">
    <property type="term" value="C:cortical actin cytoskeleton"/>
    <property type="evidence" value="ECO:0007669"/>
    <property type="project" value="TreeGrafter"/>
</dbReference>
<feature type="compositionally biased region" description="Basic and acidic residues" evidence="9">
    <location>
        <begin position="255"/>
        <end position="281"/>
    </location>
</feature>
<proteinExistence type="inferred from homology"/>
<evidence type="ECO:0000259" key="11">
    <source>
        <dbReference type="PROSITE" id="PS51263"/>
    </source>
</evidence>
<dbReference type="GO" id="GO:0030425">
    <property type="term" value="C:dendrite"/>
    <property type="evidence" value="ECO:0007669"/>
    <property type="project" value="TreeGrafter"/>
</dbReference>
<dbReference type="STRING" id="283909.R7T385"/>
<accession>R7T385</accession>
<feature type="compositionally biased region" description="Acidic residues" evidence="9">
    <location>
        <begin position="447"/>
        <end position="461"/>
    </location>
</feature>
<keyword evidence="6" id="KW-0009">Actin-binding</keyword>
<dbReference type="GO" id="GO:0045211">
    <property type="term" value="C:postsynaptic membrane"/>
    <property type="evidence" value="ECO:0007669"/>
    <property type="project" value="TreeGrafter"/>
</dbReference>
<dbReference type="GO" id="GO:0030833">
    <property type="term" value="P:regulation of actin filament polymerization"/>
    <property type="evidence" value="ECO:0007669"/>
    <property type="project" value="TreeGrafter"/>
</dbReference>
<feature type="compositionally biased region" description="Basic and acidic residues" evidence="9">
    <location>
        <begin position="374"/>
        <end position="385"/>
    </location>
</feature>
<dbReference type="FunFam" id="2.30.30.40:FF:000046">
    <property type="entry name" value="Drebrin-like protein isoform B"/>
    <property type="match status" value="1"/>
</dbReference>
<name>R7T385_CAPTE</name>
<reference evidence="12 14" key="2">
    <citation type="journal article" date="2013" name="Nature">
        <title>Insights into bilaterian evolution from three spiralian genomes.</title>
        <authorList>
            <person name="Simakov O."/>
            <person name="Marletaz F."/>
            <person name="Cho S.J."/>
            <person name="Edsinger-Gonzales E."/>
            <person name="Havlak P."/>
            <person name="Hellsten U."/>
            <person name="Kuo D.H."/>
            <person name="Larsson T."/>
            <person name="Lv J."/>
            <person name="Arendt D."/>
            <person name="Savage R."/>
            <person name="Osoegawa K."/>
            <person name="de Jong P."/>
            <person name="Grimwood J."/>
            <person name="Chapman J.A."/>
            <person name="Shapiro H."/>
            <person name="Aerts A."/>
            <person name="Otillar R.P."/>
            <person name="Terry A.Y."/>
            <person name="Boore J.L."/>
            <person name="Grigoriev I.V."/>
            <person name="Lindberg D.R."/>
            <person name="Seaver E.C."/>
            <person name="Weisblat D.A."/>
            <person name="Putnam N.H."/>
            <person name="Rokhsar D.S."/>
        </authorList>
    </citation>
    <scope>NUCLEOTIDE SEQUENCE</scope>
    <source>
        <strain evidence="12 14">I ESC-2004</strain>
    </source>
</reference>
<sequence>MAKVDLNRNRESILLAHKEVFDTNNPINWALFSYEGQTNVLKLVSKGDGGFEEFMDDLNSGKIMYGYLCVLDPNTNLPKYVFVNWQGEGVPEMKKGSCANHVRDVAALLRGAHVTINARSEEDLDEDDVMDKVSKASGSNYSVHKEKAVAVPEPSPVLQGSVYKRIRPQAEIQAEKRDAFWEKTELEERQRISIDRQRSVEDRKKAEKELKEREARDAQERERKESERLKHIRQVKDAENKANITKQDDGASWEKQQEEAMRDEQERQRASERMRQERAKEAQSLVAGRKNDPRSMFKDKPQSQFDDQPAPSSAPRGGPPPPRKLRHDFLNRDDSSGAARKAPIQLPTEDPGNAAVLERPGAESTIQQDQYEEPAPRRDEEEYKAPTKPNRFAGSISVMPKKKAAEPEPEPEPRHEPTSPASPQATGEPPATRNLLSETLPKRQQDSDEEEDDEAWEEPTQEDFTPAPVAPAPVSPAPVASEALGQCARALYDYQAAEDNEITFDPDDLITNIEQIDDGWWVGVSPDGARGMFPSNYVELI</sequence>
<dbReference type="GO" id="GO:0098974">
    <property type="term" value="P:postsynaptic actin cytoskeleton organization"/>
    <property type="evidence" value="ECO:0007669"/>
    <property type="project" value="TreeGrafter"/>
</dbReference>
<dbReference type="SMART" id="SM00102">
    <property type="entry name" value="ADF"/>
    <property type="match status" value="1"/>
</dbReference>
<dbReference type="PANTHER" id="PTHR10829:SF25">
    <property type="entry name" value="DREBRIN-LIKE PROTEIN"/>
    <property type="match status" value="1"/>
</dbReference>
<evidence type="ECO:0000256" key="3">
    <source>
        <dbReference type="ARBA" id="ARBA00022443"/>
    </source>
</evidence>